<dbReference type="EMBL" id="CP015402">
    <property type="protein sequence ID" value="ANU63188.1"/>
    <property type="molecule type" value="Genomic_DNA"/>
</dbReference>
<organism evidence="1 2">
    <name type="scientific">Muribaculum intestinale</name>
    <dbReference type="NCBI Taxonomy" id="1796646"/>
    <lineage>
        <taxon>Bacteria</taxon>
        <taxon>Pseudomonadati</taxon>
        <taxon>Bacteroidota</taxon>
        <taxon>Bacteroidia</taxon>
        <taxon>Bacteroidales</taxon>
        <taxon>Muribaculaceae</taxon>
        <taxon>Muribaculum</taxon>
    </lineage>
</organism>
<gene>
    <name evidence="1" type="ORF">A4V02_05285</name>
</gene>
<proteinExistence type="predicted"/>
<sequence length="192" mass="21603">MEKNNALEALVDITNNNLGYVPSTPTEFNELSRLIQQKTGRSLSLSSIKRIWGYVKYEGFPSVTTLNILAQYNEFKDWESFMFHNMENDTCDSGFINESAVNADSLKCGDMLVLTWGVDKSCEIECISHMRFRVNSSQNIKLLVGDKFTLHTLCIGHPIYVCDIERGDIRVPAYIGAKKGGITSISFMPCPK</sequence>
<evidence type="ECO:0000313" key="1">
    <source>
        <dbReference type="EMBL" id="ANU63188.1"/>
    </source>
</evidence>
<dbReference type="GeneID" id="65536261"/>
<dbReference type="OrthoDB" id="639802at2"/>
<dbReference type="STRING" id="1796646.A4V02_05285"/>
<reference evidence="2" key="1">
    <citation type="submission" date="2016-04" db="EMBL/GenBank/DDBJ databases">
        <title>Complete Genome Sequences of Twelve Strains of a Stable Defined Moderately Diverse Mouse Microbiota 2 (sDMDMm2).</title>
        <authorList>
            <person name="Uchimura Y."/>
            <person name="Wyss M."/>
            <person name="Brugiroux S."/>
            <person name="Limenitakis J.P."/>
            <person name="Stecher B."/>
            <person name="McCoy K.D."/>
            <person name="Macpherson A.J."/>
        </authorList>
    </citation>
    <scope>NUCLEOTIDE SEQUENCE [LARGE SCALE GENOMIC DNA]</scope>
    <source>
        <strain evidence="2">YL27</strain>
    </source>
</reference>
<dbReference type="AlphaFoldDB" id="A0A1B1S8R9"/>
<dbReference type="Proteomes" id="UP000186351">
    <property type="component" value="Chromosome"/>
</dbReference>
<name>A0A1B1S8R9_9BACT</name>
<evidence type="ECO:0000313" key="2">
    <source>
        <dbReference type="Proteomes" id="UP000186351"/>
    </source>
</evidence>
<accession>A0A1Z2XJW5</accession>
<accession>A0A1B1S8R9</accession>
<protein>
    <submittedName>
        <fullName evidence="1">Uncharacterized protein</fullName>
    </submittedName>
</protein>
<dbReference type="RefSeq" id="WP_068960544.1">
    <property type="nucleotide sequence ID" value="NZ_CAJTAP010000024.1"/>
</dbReference>
<dbReference type="KEGG" id="pary:A4V02_05285"/>
<keyword evidence="2" id="KW-1185">Reference proteome</keyword>